<dbReference type="Gene3D" id="1.10.630.10">
    <property type="entry name" value="Cytochrome P450"/>
    <property type="match status" value="1"/>
</dbReference>
<reference evidence="8 9" key="1">
    <citation type="submission" date="2022-10" db="EMBL/GenBank/DDBJ databases">
        <title>Complete genome sequence of Exiguobacterium profundum TSS-3 isolated from an extremely saline-alkaline spring located in Ixtapa, Chiapas-Mexico.</title>
        <authorList>
            <person name="Rincon-Rosales R."/>
            <person name="Rogel M.A."/>
            <person name="Rincon-Molina C.I."/>
            <person name="Guerrero G."/>
            <person name="Manzano-Gomez L.A."/>
            <person name="Lopez-Lopez A."/>
            <person name="Rincon Molina F.A."/>
            <person name="Martinez-Romero E."/>
        </authorList>
    </citation>
    <scope>NUCLEOTIDE SEQUENCE [LARGE SCALE GENOMIC DNA]</scope>
    <source>
        <strain evidence="8 9">TSS-3</strain>
    </source>
</reference>
<evidence type="ECO:0000313" key="9">
    <source>
        <dbReference type="Proteomes" id="UP001219957"/>
    </source>
</evidence>
<sequence length="413" mass="47573">MGKVIPKQEGLDHSVDFLREGYLFVANRRKSFQSNIFESRLLGERVICLGGEEAAEVFYDADKFRRQDAAPKRLLKTLFGEDGVQTLDGAAHTHRKHMFMSLMTKENIDRLLRLTYREWNQIERMGEEIVLYDIAQEVLMKAVCEWSGVPLAKEEVGKRTEEMRLLFESGTSLGPTYLQGRKARSSAEAWIRQMVKEVRSNRLLPNEHTALYEFSWHRDESGELLPEDVVAVEVLNILRPTVAISVYVLFTVLALHQFPDVKEQVERGEVSKTEFVQEVRRFYPFFPVAAARVKTDFEWDGYAFSEGTLTLLDLYGTNHDSSIWTEPDRFDPSRFKDWNESPFNFIPQGGGDVDFGHRCAGEHVTIAILAQVIELFTKEYAYTVPPQDLSYSFVDMPSLPKSKLRLTHLTRNQ</sequence>
<keyword evidence="9" id="KW-1185">Reference proteome</keyword>
<gene>
    <name evidence="8" type="ORF">OE059_12260</name>
</gene>
<keyword evidence="5" id="KW-0560">Oxidoreductase</keyword>
<evidence type="ECO:0000256" key="5">
    <source>
        <dbReference type="ARBA" id="ARBA00023002"/>
    </source>
</evidence>
<evidence type="ECO:0000256" key="7">
    <source>
        <dbReference type="ARBA" id="ARBA00023033"/>
    </source>
</evidence>
<dbReference type="InterPro" id="IPR001128">
    <property type="entry name" value="Cyt_P450"/>
</dbReference>
<dbReference type="PRINTS" id="PR00463">
    <property type="entry name" value="EP450I"/>
</dbReference>
<evidence type="ECO:0000256" key="3">
    <source>
        <dbReference type="ARBA" id="ARBA00022617"/>
    </source>
</evidence>
<evidence type="ECO:0000256" key="1">
    <source>
        <dbReference type="ARBA" id="ARBA00001971"/>
    </source>
</evidence>
<proteinExistence type="inferred from homology"/>
<comment type="similarity">
    <text evidence="2">Belongs to the cytochrome P450 family.</text>
</comment>
<accession>A0ABY8B1J1</accession>
<evidence type="ECO:0000256" key="6">
    <source>
        <dbReference type="ARBA" id="ARBA00023004"/>
    </source>
</evidence>
<comment type="cofactor">
    <cofactor evidence="1">
        <name>heme</name>
        <dbReference type="ChEBI" id="CHEBI:30413"/>
    </cofactor>
</comment>
<dbReference type="CDD" id="cd11067">
    <property type="entry name" value="CYP152"/>
    <property type="match status" value="1"/>
</dbReference>
<dbReference type="Pfam" id="PF00067">
    <property type="entry name" value="p450"/>
    <property type="match status" value="1"/>
</dbReference>
<dbReference type="RefSeq" id="WP_214685529.1">
    <property type="nucleotide sequence ID" value="NZ_CP109617.1"/>
</dbReference>
<keyword evidence="6" id="KW-0408">Iron</keyword>
<evidence type="ECO:0000313" key="8">
    <source>
        <dbReference type="EMBL" id="WED54797.1"/>
    </source>
</evidence>
<dbReference type="PANTHER" id="PTHR24286">
    <property type="entry name" value="CYTOCHROME P450 26"/>
    <property type="match status" value="1"/>
</dbReference>
<dbReference type="EMBL" id="CP109617">
    <property type="protein sequence ID" value="WED54797.1"/>
    <property type="molecule type" value="Genomic_DNA"/>
</dbReference>
<name>A0ABY8B1J1_9BACL</name>
<dbReference type="Proteomes" id="UP001219957">
    <property type="component" value="Chromosome"/>
</dbReference>
<dbReference type="InterPro" id="IPR002401">
    <property type="entry name" value="Cyt_P450_E_grp-I"/>
</dbReference>
<dbReference type="PANTHER" id="PTHR24286:SF24">
    <property type="entry name" value="LANOSTEROL 14-ALPHA DEMETHYLASE"/>
    <property type="match status" value="1"/>
</dbReference>
<keyword evidence="3" id="KW-0349">Heme</keyword>
<evidence type="ECO:0000256" key="4">
    <source>
        <dbReference type="ARBA" id="ARBA00022723"/>
    </source>
</evidence>
<dbReference type="SUPFAM" id="SSF48264">
    <property type="entry name" value="Cytochrome P450"/>
    <property type="match status" value="1"/>
</dbReference>
<evidence type="ECO:0000256" key="2">
    <source>
        <dbReference type="ARBA" id="ARBA00010617"/>
    </source>
</evidence>
<organism evidence="8 9">
    <name type="scientific">Exiguobacterium profundum</name>
    <dbReference type="NCBI Taxonomy" id="307643"/>
    <lineage>
        <taxon>Bacteria</taxon>
        <taxon>Bacillati</taxon>
        <taxon>Bacillota</taxon>
        <taxon>Bacilli</taxon>
        <taxon>Bacillales</taxon>
        <taxon>Bacillales Family XII. Incertae Sedis</taxon>
        <taxon>Exiguobacterium</taxon>
    </lineage>
</organism>
<dbReference type="InterPro" id="IPR036396">
    <property type="entry name" value="Cyt_P450_sf"/>
</dbReference>
<protein>
    <submittedName>
        <fullName evidence="8">Cytochrome P450</fullName>
    </submittedName>
</protein>
<keyword evidence="7" id="KW-0503">Monooxygenase</keyword>
<keyword evidence="4" id="KW-0479">Metal-binding</keyword>